<dbReference type="InterPro" id="IPR006680">
    <property type="entry name" value="Amidohydro-rel"/>
</dbReference>
<dbReference type="Pfam" id="PF04909">
    <property type="entry name" value="Amidohydro_2"/>
    <property type="match status" value="1"/>
</dbReference>
<dbReference type="Proteomes" id="UP000640052">
    <property type="component" value="Unassembled WGS sequence"/>
</dbReference>
<dbReference type="Gene3D" id="3.20.20.140">
    <property type="entry name" value="Metal-dependent hydrolases"/>
    <property type="match status" value="1"/>
</dbReference>
<reference evidence="3" key="1">
    <citation type="submission" date="2021-01" db="EMBL/GenBank/DDBJ databases">
        <title>Whole genome shotgun sequence of Acrocarpospora phusangensis NBRC 108782.</title>
        <authorList>
            <person name="Komaki H."/>
            <person name="Tamura T."/>
        </authorList>
    </citation>
    <scope>NUCLEOTIDE SEQUENCE</scope>
    <source>
        <strain evidence="3">NBRC 108782</strain>
    </source>
</reference>
<sequence>MIDSHHHLWDPARRTYGWMAGEALAPLRRPYGVDDLRRETSQAGITGTVLVQTVGDITETEEFLALAADSGGLIRGVVGWVDLTAPDVSEQLARLRTLPGGDLLVGIRHQVQDEADPEWLARPDVRRGLLAVAAAGLVYDLLILVPQLPVAREVVASLPDLRFVLDHAAKPPIASGELTPWSESVAALAELPNVSCKLSGLVTEASWTDWKPTDLAPYADHVLNSFGASRVMFGSDWPVCELAATYSQVTALAKSLTPTDHTQIFNSTAESVYALPPI</sequence>
<dbReference type="RefSeq" id="WP_204041551.1">
    <property type="nucleotide sequence ID" value="NZ_BOOA01000022.1"/>
</dbReference>
<dbReference type="SUPFAM" id="SSF51556">
    <property type="entry name" value="Metallo-dependent hydrolases"/>
    <property type="match status" value="1"/>
</dbReference>
<evidence type="ECO:0000256" key="1">
    <source>
        <dbReference type="ARBA" id="ARBA00038310"/>
    </source>
</evidence>
<dbReference type="GO" id="GO:0016787">
    <property type="term" value="F:hydrolase activity"/>
    <property type="evidence" value="ECO:0007669"/>
    <property type="project" value="InterPro"/>
</dbReference>
<proteinExistence type="inferred from homology"/>
<organism evidence="3 4">
    <name type="scientific">Acrocarpospora phusangensis</name>
    <dbReference type="NCBI Taxonomy" id="1070424"/>
    <lineage>
        <taxon>Bacteria</taxon>
        <taxon>Bacillati</taxon>
        <taxon>Actinomycetota</taxon>
        <taxon>Actinomycetes</taxon>
        <taxon>Streptosporangiales</taxon>
        <taxon>Streptosporangiaceae</taxon>
        <taxon>Acrocarpospora</taxon>
    </lineage>
</organism>
<evidence type="ECO:0000313" key="4">
    <source>
        <dbReference type="Proteomes" id="UP000640052"/>
    </source>
</evidence>
<feature type="domain" description="Amidohydrolase-related" evidence="2">
    <location>
        <begin position="2"/>
        <end position="274"/>
    </location>
</feature>
<dbReference type="PANTHER" id="PTHR43569">
    <property type="entry name" value="AMIDOHYDROLASE"/>
    <property type="match status" value="1"/>
</dbReference>
<name>A0A919UKA9_9ACTN</name>
<dbReference type="AlphaFoldDB" id="A0A919UKA9"/>
<dbReference type="PANTHER" id="PTHR43569:SF2">
    <property type="entry name" value="AMIDOHYDROLASE-RELATED DOMAIN-CONTAINING PROTEIN"/>
    <property type="match status" value="1"/>
</dbReference>
<dbReference type="EMBL" id="BOOA01000022">
    <property type="protein sequence ID" value="GIH24811.1"/>
    <property type="molecule type" value="Genomic_DNA"/>
</dbReference>
<dbReference type="InterPro" id="IPR052350">
    <property type="entry name" value="Metallo-dep_Lactonases"/>
</dbReference>
<accession>A0A919UKA9</accession>
<dbReference type="InterPro" id="IPR032466">
    <property type="entry name" value="Metal_Hydrolase"/>
</dbReference>
<protein>
    <submittedName>
        <fullName evidence="3">Amidohydrolase</fullName>
    </submittedName>
</protein>
<comment type="similarity">
    <text evidence="1">Belongs to the metallo-dependent hydrolases superfamily.</text>
</comment>
<evidence type="ECO:0000313" key="3">
    <source>
        <dbReference type="EMBL" id="GIH24811.1"/>
    </source>
</evidence>
<gene>
    <name evidence="3" type="ORF">Aph01nite_31210</name>
</gene>
<evidence type="ECO:0000259" key="2">
    <source>
        <dbReference type="Pfam" id="PF04909"/>
    </source>
</evidence>
<comment type="caution">
    <text evidence="3">The sequence shown here is derived from an EMBL/GenBank/DDBJ whole genome shotgun (WGS) entry which is preliminary data.</text>
</comment>
<keyword evidence="4" id="KW-1185">Reference proteome</keyword>